<evidence type="ECO:0000313" key="8">
    <source>
        <dbReference type="EMBL" id="CAD9670251.1"/>
    </source>
</evidence>
<gene>
    <name evidence="8" type="ORF">QSP1433_LOCUS3105</name>
</gene>
<dbReference type="AlphaFoldDB" id="A0A7S2RGB7"/>
<dbReference type="GO" id="GO:0046872">
    <property type="term" value="F:metal ion binding"/>
    <property type="evidence" value="ECO:0007669"/>
    <property type="project" value="UniProtKB-UniRule"/>
</dbReference>
<dbReference type="PROSITE" id="PS00674">
    <property type="entry name" value="AAA"/>
    <property type="match status" value="1"/>
</dbReference>
<keyword evidence="3 6" id="KW-0547">Nucleotide-binding</keyword>
<dbReference type="SMART" id="SM00382">
    <property type="entry name" value="AAA"/>
    <property type="match status" value="2"/>
</dbReference>
<feature type="domain" description="AAA+ ATPase" evidence="7">
    <location>
        <begin position="555"/>
        <end position="678"/>
    </location>
</feature>
<evidence type="ECO:0000256" key="4">
    <source>
        <dbReference type="ARBA" id="ARBA00022840"/>
    </source>
</evidence>
<evidence type="ECO:0000256" key="1">
    <source>
        <dbReference type="ARBA" id="ARBA00006914"/>
    </source>
</evidence>
<dbReference type="FunFam" id="3.40.50.300:FF:000166">
    <property type="entry name" value="vesicle-fusing ATPase isoform X1"/>
    <property type="match status" value="1"/>
</dbReference>
<comment type="subcellular location">
    <subcellularLocation>
        <location evidence="6">Cytoplasm</location>
    </subcellularLocation>
</comment>
<dbReference type="Gene3D" id="2.40.40.20">
    <property type="match status" value="1"/>
</dbReference>
<organism evidence="8">
    <name type="scientific">Mucochytrium quahogii</name>
    <dbReference type="NCBI Taxonomy" id="96639"/>
    <lineage>
        <taxon>Eukaryota</taxon>
        <taxon>Sar</taxon>
        <taxon>Stramenopiles</taxon>
        <taxon>Bigyra</taxon>
        <taxon>Labyrinthulomycetes</taxon>
        <taxon>Thraustochytrida</taxon>
        <taxon>Thraustochytriidae</taxon>
        <taxon>Mucochytrium</taxon>
    </lineage>
</organism>
<dbReference type="PANTHER" id="PTHR23078">
    <property type="entry name" value="VESICULAR-FUSION PROTEIN NSF"/>
    <property type="match status" value="1"/>
</dbReference>
<keyword evidence="4 6" id="KW-0067">ATP-binding</keyword>
<proteinExistence type="inferred from homology"/>
<evidence type="ECO:0000256" key="6">
    <source>
        <dbReference type="RuleBase" id="RU367045"/>
    </source>
</evidence>
<dbReference type="InterPro" id="IPR003593">
    <property type="entry name" value="AAA+_ATPase"/>
</dbReference>
<dbReference type="InterPro" id="IPR009010">
    <property type="entry name" value="Asp_de-COase-like_dom_sf"/>
</dbReference>
<dbReference type="PANTHER" id="PTHR23078:SF3">
    <property type="entry name" value="VESICLE-FUSING ATPASE"/>
    <property type="match status" value="1"/>
</dbReference>
<accession>A0A7S2RGB7</accession>
<dbReference type="Pfam" id="PF17862">
    <property type="entry name" value="AAA_lid_3"/>
    <property type="match status" value="1"/>
</dbReference>
<dbReference type="SUPFAM" id="SSF50692">
    <property type="entry name" value="ADC-like"/>
    <property type="match status" value="1"/>
</dbReference>
<dbReference type="GO" id="GO:0016887">
    <property type="term" value="F:ATP hydrolysis activity"/>
    <property type="evidence" value="ECO:0007669"/>
    <property type="project" value="InterPro"/>
</dbReference>
<reference evidence="8" key="1">
    <citation type="submission" date="2021-01" db="EMBL/GenBank/DDBJ databases">
        <authorList>
            <person name="Corre E."/>
            <person name="Pelletier E."/>
            <person name="Niang G."/>
            <person name="Scheremetjew M."/>
            <person name="Finn R."/>
            <person name="Kale V."/>
            <person name="Holt S."/>
            <person name="Cochrane G."/>
            <person name="Meng A."/>
            <person name="Brown T."/>
            <person name="Cohen L."/>
        </authorList>
    </citation>
    <scope>NUCLEOTIDE SEQUENCE</scope>
    <source>
        <strain evidence="8">NY070348D</strain>
    </source>
</reference>
<dbReference type="SUPFAM" id="SSF52540">
    <property type="entry name" value="P-loop containing nucleoside triphosphate hydrolases"/>
    <property type="match status" value="2"/>
</dbReference>
<evidence type="ECO:0000256" key="2">
    <source>
        <dbReference type="ARBA" id="ARBA00022448"/>
    </source>
</evidence>
<keyword evidence="2 6" id="KW-0813">Transport</keyword>
<dbReference type="EMBL" id="HBHK01005280">
    <property type="protein sequence ID" value="CAD9670251.1"/>
    <property type="molecule type" value="Transcribed_RNA"/>
</dbReference>
<dbReference type="FunFam" id="3.40.50.300:FF:000154">
    <property type="entry name" value="Vesicle-fusing ATPase 1"/>
    <property type="match status" value="1"/>
</dbReference>
<dbReference type="InterPro" id="IPR003960">
    <property type="entry name" value="ATPase_AAA_CS"/>
</dbReference>
<dbReference type="EC" id="3.6.4.6" evidence="6"/>
<dbReference type="GO" id="GO:0035494">
    <property type="term" value="P:SNARE complex disassembly"/>
    <property type="evidence" value="ECO:0007669"/>
    <property type="project" value="InterPro"/>
</dbReference>
<dbReference type="SUPFAM" id="SSF54585">
    <property type="entry name" value="Cdc48 domain 2-like"/>
    <property type="match status" value="1"/>
</dbReference>
<keyword evidence="6" id="KW-0378">Hydrolase</keyword>
<evidence type="ECO:0000256" key="5">
    <source>
        <dbReference type="ARBA" id="ARBA00022927"/>
    </source>
</evidence>
<comment type="cofactor">
    <cofactor evidence="6">
        <name>Mg(2+)</name>
        <dbReference type="ChEBI" id="CHEBI:18420"/>
    </cofactor>
    <text evidence="6">Binds 1 Mg(2+) ion per subunit.</text>
</comment>
<dbReference type="InterPro" id="IPR003959">
    <property type="entry name" value="ATPase_AAA_core"/>
</dbReference>
<dbReference type="InterPro" id="IPR029067">
    <property type="entry name" value="CDC48_domain_2-like_sf"/>
</dbReference>
<dbReference type="Pfam" id="PF00004">
    <property type="entry name" value="AAA"/>
    <property type="match status" value="2"/>
</dbReference>
<keyword evidence="6" id="KW-0963">Cytoplasm</keyword>
<dbReference type="GO" id="GO:0005795">
    <property type="term" value="C:Golgi stack"/>
    <property type="evidence" value="ECO:0007669"/>
    <property type="project" value="TreeGrafter"/>
</dbReference>
<feature type="domain" description="AAA+ ATPase" evidence="7">
    <location>
        <begin position="270"/>
        <end position="421"/>
    </location>
</feature>
<dbReference type="InterPro" id="IPR039812">
    <property type="entry name" value="Vesicle-fus_ATPase"/>
</dbReference>
<dbReference type="GO" id="GO:0005524">
    <property type="term" value="F:ATP binding"/>
    <property type="evidence" value="ECO:0007669"/>
    <property type="project" value="UniProtKB-UniRule"/>
</dbReference>
<dbReference type="GO" id="GO:0006891">
    <property type="term" value="P:intra-Golgi vesicle-mediated transport"/>
    <property type="evidence" value="ECO:0007669"/>
    <property type="project" value="TreeGrafter"/>
</dbReference>
<dbReference type="InterPro" id="IPR027417">
    <property type="entry name" value="P-loop_NTPase"/>
</dbReference>
<protein>
    <recommendedName>
        <fullName evidence="6">Vesicle-fusing ATPase</fullName>
        <ecNumber evidence="6">3.6.4.6</ecNumber>
    </recommendedName>
</protein>
<dbReference type="Gene3D" id="3.40.50.300">
    <property type="entry name" value="P-loop containing nucleotide triphosphate hydrolases"/>
    <property type="match status" value="2"/>
</dbReference>
<keyword evidence="6" id="KW-0479">Metal-binding</keyword>
<sequence length="766" mass="84091">MGELKVTALPKGFVKLTYTNCVYMNNVDLEEFVAKGGPTVDGKMQVVLGGKIFNVRGLNEVPLGHIGLNKFQRDLLSFEIDQQTTVSRFRALTDETLLLDTLQFDIGLQQREQPKPVPIDCKELAEEIVEAYGGQILMKGMLLAHKYRGKVTCKLTVKSLAHVPAVADSNQGGQIRRQSSADADPLVKHLKSGAGGFLTKNTEMTFDKIEGHQLRLTGQATKKSASRMMDTDFQKLGIGGLNREFADIFRRAFVSRILPPETVLKLGIKHVRGLMLYGPPGCGKTLIARQISKVLQGSDHSREPKIVSGPEVLSKFVGETEKNVRELFADAESEQLSAGDDSELHVIIFDEIDAICKKRGSRGDSTGVGDSLVNQLLAKIDGVNSLNNVLLIGMTNRLDMIDSALLRPGRFEVQIEIGLPDEEGREQIINIHTKSMRDGGCLANDVEVPELAKETKNFSGAEIEGLVKSAVSFATQRHINTDNIGQLMDTDKIMITADDFQGALDEVHPAFGVQGEDELKGLYRNGIIPYSESFQHLHRTVQELAAQSQTSARTPLLSLLLAGEKGAGKTALVAKLAAESGFAFTKIITADQMIGMGENQKCIHIAEIFEKAYKSPQSLIILDDIERLIDFVPVGPRFANLVLQALLVLINKPPPREDRKLMIIGTTSNRLMLRELGLVQVFNVELAMPLLQTEHEVIAVVSHLIERKLEGEEPLRIDEGELVLIGANCHKPIAVKTLLVVIEMARQGVEKVSYGRFMECLSSIGA</sequence>
<keyword evidence="6" id="KW-0460">Magnesium</keyword>
<name>A0A7S2RGB7_9STRA</name>
<evidence type="ECO:0000259" key="7">
    <source>
        <dbReference type="SMART" id="SM00382"/>
    </source>
</evidence>
<dbReference type="GO" id="GO:0043001">
    <property type="term" value="P:Golgi to plasma membrane protein transport"/>
    <property type="evidence" value="ECO:0007669"/>
    <property type="project" value="TreeGrafter"/>
</dbReference>
<keyword evidence="5 6" id="KW-0653">Protein transport</keyword>
<comment type="similarity">
    <text evidence="1 6">Belongs to the AAA ATPase family.</text>
</comment>
<dbReference type="Gene3D" id="3.10.330.10">
    <property type="match status" value="1"/>
</dbReference>
<evidence type="ECO:0000256" key="3">
    <source>
        <dbReference type="ARBA" id="ARBA00022741"/>
    </source>
</evidence>
<dbReference type="Gene3D" id="1.10.8.60">
    <property type="match status" value="1"/>
</dbReference>
<keyword evidence="6" id="KW-0931">ER-Golgi transport</keyword>
<dbReference type="FunFam" id="1.10.8.60:FF:000115">
    <property type="entry name" value="N-ethylmaleimide-sensitive fusion protein, putative"/>
    <property type="match status" value="1"/>
</dbReference>
<comment type="function">
    <text evidence="6">Required for vesicle-mediated transport. Catalyzes the fusion of transport vesicles within the Golgi cisternae. Is also required for transport from the endoplasmic reticulum to the Golgi stack. Seems to function as a fusion protein required for the delivery of cargo proteins to all compartments of the Golgi stack independent of vesicle origin.</text>
</comment>
<comment type="catalytic activity">
    <reaction evidence="6">
        <text>ATP + H2O = ADP + phosphate + H(+)</text>
        <dbReference type="Rhea" id="RHEA:13065"/>
        <dbReference type="ChEBI" id="CHEBI:15377"/>
        <dbReference type="ChEBI" id="CHEBI:15378"/>
        <dbReference type="ChEBI" id="CHEBI:30616"/>
        <dbReference type="ChEBI" id="CHEBI:43474"/>
        <dbReference type="ChEBI" id="CHEBI:456216"/>
        <dbReference type="EC" id="3.6.4.6"/>
    </reaction>
</comment>
<dbReference type="InterPro" id="IPR041569">
    <property type="entry name" value="AAA_lid_3"/>
</dbReference>